<organism evidence="1 2">
    <name type="scientific">Hyaloperonospora arabidopsidis (strain Emoy2)</name>
    <name type="common">Downy mildew agent</name>
    <name type="synonym">Peronospora arabidopsidis</name>
    <dbReference type="NCBI Taxonomy" id="559515"/>
    <lineage>
        <taxon>Eukaryota</taxon>
        <taxon>Sar</taxon>
        <taxon>Stramenopiles</taxon>
        <taxon>Oomycota</taxon>
        <taxon>Peronosporomycetes</taxon>
        <taxon>Peronosporales</taxon>
        <taxon>Peronosporaceae</taxon>
        <taxon>Hyaloperonospora</taxon>
    </lineage>
</organism>
<reference evidence="1" key="2">
    <citation type="submission" date="2015-06" db="UniProtKB">
        <authorList>
            <consortium name="EnsemblProtists"/>
        </authorList>
    </citation>
    <scope>IDENTIFICATION</scope>
    <source>
        <strain evidence="1">Emoy2</strain>
    </source>
</reference>
<protein>
    <submittedName>
        <fullName evidence="1">Uncharacterized protein</fullName>
    </submittedName>
</protein>
<sequence>MHLRPNRSNGCPSRVNILLERVNGTLRVPMPTTSTMRRLIRMDARVCSHRNDTKAYWANYVHLYGAAVPPPRVNRMKLLCRQAKMFARLG</sequence>
<dbReference type="Proteomes" id="UP000011713">
    <property type="component" value="Unassembled WGS sequence"/>
</dbReference>
<dbReference type="HOGENOM" id="CLU_2445476_0_0_1"/>
<dbReference type="EMBL" id="JH598129">
    <property type="status" value="NOT_ANNOTATED_CDS"/>
    <property type="molecule type" value="Genomic_DNA"/>
</dbReference>
<dbReference type="InParanoid" id="M4C2H9"/>
<evidence type="ECO:0000313" key="1">
    <source>
        <dbReference type="EnsemblProtists" id="HpaP813294"/>
    </source>
</evidence>
<name>M4C2H9_HYAAE</name>
<accession>M4C2H9</accession>
<dbReference type="EnsemblProtists" id="HpaT813294">
    <property type="protein sequence ID" value="HpaP813294"/>
    <property type="gene ID" value="HpaG813294"/>
</dbReference>
<proteinExistence type="predicted"/>
<evidence type="ECO:0000313" key="2">
    <source>
        <dbReference type="Proteomes" id="UP000011713"/>
    </source>
</evidence>
<dbReference type="VEuPathDB" id="FungiDB:HpaG813294"/>
<dbReference type="AlphaFoldDB" id="M4C2H9"/>
<keyword evidence="2" id="KW-1185">Reference proteome</keyword>
<reference evidence="2" key="1">
    <citation type="journal article" date="2010" name="Science">
        <title>Signatures of adaptation to obligate biotrophy in the Hyaloperonospora arabidopsidis genome.</title>
        <authorList>
            <person name="Baxter L."/>
            <person name="Tripathy S."/>
            <person name="Ishaque N."/>
            <person name="Boot N."/>
            <person name="Cabral A."/>
            <person name="Kemen E."/>
            <person name="Thines M."/>
            <person name="Ah-Fong A."/>
            <person name="Anderson R."/>
            <person name="Badejoko W."/>
            <person name="Bittner-Eddy P."/>
            <person name="Boore J.L."/>
            <person name="Chibucos M.C."/>
            <person name="Coates M."/>
            <person name="Dehal P."/>
            <person name="Delehaunty K."/>
            <person name="Dong S."/>
            <person name="Downton P."/>
            <person name="Dumas B."/>
            <person name="Fabro G."/>
            <person name="Fronick C."/>
            <person name="Fuerstenberg S.I."/>
            <person name="Fulton L."/>
            <person name="Gaulin E."/>
            <person name="Govers F."/>
            <person name="Hughes L."/>
            <person name="Humphray S."/>
            <person name="Jiang R.H."/>
            <person name="Judelson H."/>
            <person name="Kamoun S."/>
            <person name="Kyung K."/>
            <person name="Meijer H."/>
            <person name="Minx P."/>
            <person name="Morris P."/>
            <person name="Nelson J."/>
            <person name="Phuntumart V."/>
            <person name="Qutob D."/>
            <person name="Rehmany A."/>
            <person name="Rougon-Cardoso A."/>
            <person name="Ryden P."/>
            <person name="Torto-Alalibo T."/>
            <person name="Studholme D."/>
            <person name="Wang Y."/>
            <person name="Win J."/>
            <person name="Wood J."/>
            <person name="Clifton S.W."/>
            <person name="Rogers J."/>
            <person name="Van den Ackerveken G."/>
            <person name="Jones J.D."/>
            <person name="McDowell J.M."/>
            <person name="Beynon J."/>
            <person name="Tyler B.M."/>
        </authorList>
    </citation>
    <scope>NUCLEOTIDE SEQUENCE [LARGE SCALE GENOMIC DNA]</scope>
    <source>
        <strain evidence="2">Emoy2</strain>
    </source>
</reference>